<dbReference type="GeneID" id="18480588"/>
<dbReference type="SMART" id="SM00248">
    <property type="entry name" value="ANK"/>
    <property type="match status" value="13"/>
</dbReference>
<name>G0R6W0_HYPJQ</name>
<evidence type="ECO:0000259" key="5">
    <source>
        <dbReference type="Pfam" id="PF17100"/>
    </source>
</evidence>
<dbReference type="VEuPathDB" id="FungiDB:TRIREDRAFT_103180"/>
<evidence type="ECO:0000259" key="6">
    <source>
        <dbReference type="Pfam" id="PF24883"/>
    </source>
</evidence>
<dbReference type="EMBL" id="GL985056">
    <property type="protein sequence ID" value="EGR52507.1"/>
    <property type="molecule type" value="Genomic_DNA"/>
</dbReference>
<feature type="repeat" description="ANK" evidence="3">
    <location>
        <begin position="953"/>
        <end position="981"/>
    </location>
</feature>
<dbReference type="SUPFAM" id="SSF48403">
    <property type="entry name" value="Ankyrin repeat"/>
    <property type="match status" value="2"/>
</dbReference>
<dbReference type="Gene3D" id="3.40.50.300">
    <property type="entry name" value="P-loop containing nucleotide triphosphate hydrolases"/>
    <property type="match status" value="1"/>
</dbReference>
<dbReference type="InterPro" id="IPR027417">
    <property type="entry name" value="P-loop_NTPase"/>
</dbReference>
<dbReference type="Proteomes" id="UP000008984">
    <property type="component" value="Unassembled WGS sequence"/>
</dbReference>
<dbReference type="PANTHER" id="PTHR24198">
    <property type="entry name" value="ANKYRIN REPEAT AND PROTEIN KINASE DOMAIN-CONTAINING PROTEIN"/>
    <property type="match status" value="1"/>
</dbReference>
<keyword evidence="8" id="KW-1185">Reference proteome</keyword>
<dbReference type="SUPFAM" id="SSF52540">
    <property type="entry name" value="P-loop containing nucleoside triphosphate hydrolases"/>
    <property type="match status" value="1"/>
</dbReference>
<dbReference type="InterPro" id="IPR056884">
    <property type="entry name" value="NPHP3-like_N"/>
</dbReference>
<evidence type="ECO:0000256" key="1">
    <source>
        <dbReference type="ARBA" id="ARBA00022737"/>
    </source>
</evidence>
<feature type="repeat" description="ANK" evidence="3">
    <location>
        <begin position="1443"/>
        <end position="1472"/>
    </location>
</feature>
<feature type="compositionally biased region" description="Low complexity" evidence="4">
    <location>
        <begin position="85"/>
        <end position="103"/>
    </location>
</feature>
<dbReference type="Pfam" id="PF12796">
    <property type="entry name" value="Ank_2"/>
    <property type="match status" value="4"/>
</dbReference>
<feature type="domain" description="NWD NACHT-NTPase N-terminal" evidence="5">
    <location>
        <begin position="111"/>
        <end position="327"/>
    </location>
</feature>
<feature type="repeat" description="ANK" evidence="3">
    <location>
        <begin position="1251"/>
        <end position="1280"/>
    </location>
</feature>
<reference evidence="7 8" key="1">
    <citation type="journal article" date="2008" name="Nat. Biotechnol.">
        <title>Genome sequencing and analysis of the biomass-degrading fungus Trichoderma reesei (syn. Hypocrea jecorina).</title>
        <authorList>
            <person name="Martinez D."/>
            <person name="Berka R.M."/>
            <person name="Henrissat B."/>
            <person name="Saloheimo M."/>
            <person name="Arvas M."/>
            <person name="Baker S.E."/>
            <person name="Chapman J."/>
            <person name="Chertkov O."/>
            <person name="Coutinho P.M."/>
            <person name="Cullen D."/>
            <person name="Danchin E.G."/>
            <person name="Grigoriev I.V."/>
            <person name="Harris P."/>
            <person name="Jackson M."/>
            <person name="Kubicek C.P."/>
            <person name="Han C.S."/>
            <person name="Ho I."/>
            <person name="Larrondo L.F."/>
            <person name="de Leon A.L."/>
            <person name="Magnuson J.K."/>
            <person name="Merino S."/>
            <person name="Misra M."/>
            <person name="Nelson B."/>
            <person name="Putnam N."/>
            <person name="Robbertse B."/>
            <person name="Salamov A.A."/>
            <person name="Schmoll M."/>
            <person name="Terry A."/>
            <person name="Thayer N."/>
            <person name="Westerholm-Parvinen A."/>
            <person name="Schoch C.L."/>
            <person name="Yao J."/>
            <person name="Barabote R."/>
            <person name="Nelson M.A."/>
            <person name="Detter C."/>
            <person name="Bruce D."/>
            <person name="Kuske C.R."/>
            <person name="Xie G."/>
            <person name="Richardson P."/>
            <person name="Rokhsar D.S."/>
            <person name="Lucas S.M."/>
            <person name="Rubin E.M."/>
            <person name="Dunn-Coleman N."/>
            <person name="Ward M."/>
            <person name="Brettin T.S."/>
        </authorList>
    </citation>
    <scope>NUCLEOTIDE SEQUENCE [LARGE SCALE GENOMIC DNA]</scope>
    <source>
        <strain evidence="7 8">QM6a</strain>
    </source>
</reference>
<feature type="repeat" description="ANK" evidence="3">
    <location>
        <begin position="1281"/>
        <end position="1317"/>
    </location>
</feature>
<accession>G0R6W0</accession>
<feature type="repeat" description="ANK" evidence="3">
    <location>
        <begin position="916"/>
        <end position="948"/>
    </location>
</feature>
<feature type="repeat" description="ANK" evidence="3">
    <location>
        <begin position="1087"/>
        <end position="1116"/>
    </location>
</feature>
<feature type="repeat" description="ANK" evidence="3">
    <location>
        <begin position="1049"/>
        <end position="1082"/>
    </location>
</feature>
<dbReference type="HOGENOM" id="CLU_000288_34_23_1"/>
<protein>
    <submittedName>
        <fullName evidence="7">Predicted protein</fullName>
    </submittedName>
</protein>
<dbReference type="PANTHER" id="PTHR24198:SF165">
    <property type="entry name" value="ANKYRIN REPEAT-CONTAINING PROTEIN-RELATED"/>
    <property type="match status" value="1"/>
</dbReference>
<dbReference type="InterPro" id="IPR002110">
    <property type="entry name" value="Ankyrin_rpt"/>
</dbReference>
<dbReference type="InterPro" id="IPR036770">
    <property type="entry name" value="Ankyrin_rpt-contain_sf"/>
</dbReference>
<feature type="compositionally biased region" description="Polar residues" evidence="4">
    <location>
        <begin position="34"/>
        <end position="45"/>
    </location>
</feature>
<gene>
    <name evidence="7" type="ORF">TRIREDRAFT_103180</name>
</gene>
<feature type="domain" description="Nephrocystin 3-like N-terminal" evidence="6">
    <location>
        <begin position="405"/>
        <end position="572"/>
    </location>
</feature>
<dbReference type="Gene3D" id="1.25.40.20">
    <property type="entry name" value="Ankyrin repeat-containing domain"/>
    <property type="match status" value="4"/>
</dbReference>
<keyword evidence="2 3" id="KW-0040">ANK repeat</keyword>
<evidence type="ECO:0000256" key="2">
    <source>
        <dbReference type="ARBA" id="ARBA00023043"/>
    </source>
</evidence>
<feature type="compositionally biased region" description="Basic residues" evidence="4">
    <location>
        <begin position="1"/>
        <end position="10"/>
    </location>
</feature>
<evidence type="ECO:0000313" key="7">
    <source>
        <dbReference type="EMBL" id="EGR52507.1"/>
    </source>
</evidence>
<feature type="repeat" description="ANK" evidence="3">
    <location>
        <begin position="985"/>
        <end position="1014"/>
    </location>
</feature>
<evidence type="ECO:0000256" key="3">
    <source>
        <dbReference type="PROSITE-ProRule" id="PRU00023"/>
    </source>
</evidence>
<dbReference type="Pfam" id="PF17100">
    <property type="entry name" value="NACHT_N"/>
    <property type="match status" value="1"/>
</dbReference>
<proteinExistence type="predicted"/>
<keyword evidence="1" id="KW-0677">Repeat</keyword>
<dbReference type="Pfam" id="PF24883">
    <property type="entry name" value="NPHP3_N"/>
    <property type="match status" value="1"/>
</dbReference>
<dbReference type="KEGG" id="tre:TRIREDRAFT_103180"/>
<feature type="region of interest" description="Disordered" evidence="4">
    <location>
        <begin position="1"/>
        <end position="103"/>
    </location>
</feature>
<dbReference type="PROSITE" id="PS50297">
    <property type="entry name" value="ANK_REP_REGION"/>
    <property type="match status" value="5"/>
</dbReference>
<dbReference type="OrthoDB" id="194358at2759"/>
<evidence type="ECO:0000313" key="8">
    <source>
        <dbReference type="Proteomes" id="UP000008984"/>
    </source>
</evidence>
<feature type="repeat" description="ANK" evidence="3">
    <location>
        <begin position="1159"/>
        <end position="1192"/>
    </location>
</feature>
<dbReference type="InterPro" id="IPR031359">
    <property type="entry name" value="NACHT_N"/>
</dbReference>
<dbReference type="Pfam" id="PF00023">
    <property type="entry name" value="Ank"/>
    <property type="match status" value="1"/>
</dbReference>
<dbReference type="PROSITE" id="PS50088">
    <property type="entry name" value="ANK_REPEAT"/>
    <property type="match status" value="9"/>
</dbReference>
<organism evidence="8">
    <name type="scientific">Hypocrea jecorina (strain QM6a)</name>
    <name type="common">Trichoderma reesei</name>
    <dbReference type="NCBI Taxonomy" id="431241"/>
    <lineage>
        <taxon>Eukaryota</taxon>
        <taxon>Fungi</taxon>
        <taxon>Dikarya</taxon>
        <taxon>Ascomycota</taxon>
        <taxon>Pezizomycotina</taxon>
        <taxon>Sordariomycetes</taxon>
        <taxon>Hypocreomycetidae</taxon>
        <taxon>Hypocreales</taxon>
        <taxon>Hypocreaceae</taxon>
        <taxon>Trichoderma</taxon>
    </lineage>
</organism>
<dbReference type="RefSeq" id="XP_006961413.1">
    <property type="nucleotide sequence ID" value="XM_006961351.1"/>
</dbReference>
<sequence>MGISKLKQKLRAGTSSLRKAIREGTARAQPADTVPSSQIKAGSTDRTGKPDQLEQLPPKTSDADDTNDVDSINNTKDANAHHNSNDNNDVENTNDTSNINAINNNDVPIRHLWNLAYEKLRKEDGRLIDDYEAKIRNSLSAGVSCTIGSNVSMRDRMENILRNKMKEVNDNAWKIRFGTSEVQFKDVADNILGVINWANEYITNALKPNPCASMAWAGVSLLLPAASLAKGLKSISFLIAQSRLREDLYVRQYEAEARVLHQERPSLSHHVYKDSLEMLYREILRFQATSYCYYASNGAYRLGLDMVKWEDWDELLGRVHDSESNFTAVEALWRDLKYDEECSAAEKRHQESLHQWTEMRTDLSSLRRAIEYAQSDDSRRKLLTWLCDVDPSEMYNAARDKHAADTGEWLTSNSEEFKAWESSPSSFLWLHGKAGSGKSILSSVVIKHLKDQHASDPSTALAFFYFSFSDVKKQRVGQMLASLVQQLCARRPDTPQPIQRLKEYQEKGQRPDTETLESILRAVATGFSAVHIVIDALDECPTLQGERKMLLKSLRQIMTDAPANLHMFCTSRKEADINTAMTDLLSLPLKAAAINLTAERDILDKDIGSFIDSTLASGDCCSWPDDIKAKARRSLIKKADGMFQYVFLQLEALQRLSSSREVLEALSGLPSGLDATYDRLLLSLDKRFQSNIISCLKWLAFSERNLMLEQLAEIFILHPERDPPLDDSERLFKPEDVLKYLSSLIVLQEVERGYRCYTTIRLAHLSVKEYLLSSRIHKGPARDFAFNEEDAHLHIAHSCLAYHLQRSAMVEEDTENIQLKRYAAREWPSHLEKVPRTSWPDKVKQAVKRALAIRCPALYHQLRASKDMPQHSIGLGGDAHMWLRPQCYAARQGFLQLTDILLSRETGVNKYITRTDLNAALHDAAYGGHIEVVQLCLDKGADVNSKSDIFGDALQAAAYNGHAPIVSLLLDQGADIGAQRGGWGSALQAAAEAQQLEILKLLVGRGASIDLPSNESGCVLTSAVNFWSCDCLLYLLDAGADINRQGGGIHGTALHEAAMGSGTDMAFRLLLERGADVNAPGGKYGFPLQAVCAKGGPEEYVKLLLDKGADVNAQGGEFGNALQAVCHYRHPRLRIRPEITRVVEQLIDRGANVNEEGGRLGTALQAACASGYDEGLVNLLLAKGADVNIHGGKYGTALNAACLTTNGQNVYRALPYDEKGSGWVSPRENIIERLLDRDAEVNAPPCSCCATALQAACKGGIIEEVRMLLARGAEVNVQGGKYGTALQAACAGADTHRSMDIIRLLLERGADVHARGGFYGSAWHAAAAQTSDEENQNDLLEQLLDLGVDINDAGGKQHPTALQAAVANITWYKSESWENRILFLLHRGSDPNEAAGEYGFPLQHACAMQVDESISLAVPEDRAIFLLENADLNVNNQGGLFGSALQAAAWTGKARVVKILLDKGADVNMRGGKYGSPLNAAVLQGYCDIVEILLDRGATPDCHQFQEADETWLQEVEVECSEEAVERYRLVWEGQKSYRNSIGFQ</sequence>
<evidence type="ECO:0000256" key="4">
    <source>
        <dbReference type="SAM" id="MobiDB-lite"/>
    </source>
</evidence>
<dbReference type="eggNOG" id="KOG4177">
    <property type="taxonomic scope" value="Eukaryota"/>
</dbReference>